<keyword evidence="2" id="KW-1185">Reference proteome</keyword>
<accession>A0A7D3XPW8</accession>
<dbReference type="Gene3D" id="2.60.120.580">
    <property type="entry name" value="Acetamidase/Formamidase-like domains"/>
    <property type="match status" value="1"/>
</dbReference>
<dbReference type="SUPFAM" id="SSF141130">
    <property type="entry name" value="Acetamidase/Formamidase-like"/>
    <property type="match status" value="1"/>
</dbReference>
<dbReference type="Pfam" id="PF03069">
    <property type="entry name" value="FmdA_AmdA"/>
    <property type="match status" value="2"/>
</dbReference>
<dbReference type="Gene3D" id="3.10.28.20">
    <property type="entry name" value="Acetamidase/Formamidase-like domains"/>
    <property type="match status" value="1"/>
</dbReference>
<name>A0A7D3XPW8_9BACL</name>
<evidence type="ECO:0000313" key="1">
    <source>
        <dbReference type="EMBL" id="QKG83902.1"/>
    </source>
</evidence>
<reference evidence="1 2" key="1">
    <citation type="submission" date="2020-01" db="EMBL/GenBank/DDBJ databases">
        <authorList>
            <person name="Gulvik C.A."/>
            <person name="Batra D.G."/>
        </authorList>
    </citation>
    <scope>NUCLEOTIDE SEQUENCE [LARGE SCALE GENOMIC DNA]</scope>
    <source>
        <strain evidence="1 2">W9323</strain>
    </source>
</reference>
<dbReference type="InterPro" id="IPR004304">
    <property type="entry name" value="FmdA_AmdA"/>
</dbReference>
<proteinExistence type="predicted"/>
<gene>
    <name evidence="1" type="ORF">GXN76_05040</name>
</gene>
<evidence type="ECO:0000313" key="2">
    <source>
        <dbReference type="Proteomes" id="UP000503088"/>
    </source>
</evidence>
<dbReference type="Proteomes" id="UP000503088">
    <property type="component" value="Chromosome"/>
</dbReference>
<dbReference type="KEGG" id="kpul:GXN76_05040"/>
<dbReference type="PANTHER" id="PTHR31891:SF1">
    <property type="entry name" value="FORMAMIDASE C869.04-RELATED"/>
    <property type="match status" value="1"/>
</dbReference>
<dbReference type="RefSeq" id="WP_173221085.1">
    <property type="nucleotide sequence ID" value="NZ_CP048104.1"/>
</dbReference>
<dbReference type="EMBL" id="CP048104">
    <property type="protein sequence ID" value="QKG83902.1"/>
    <property type="molecule type" value="Genomic_DNA"/>
</dbReference>
<dbReference type="GO" id="GO:0016811">
    <property type="term" value="F:hydrolase activity, acting on carbon-nitrogen (but not peptide) bonds, in linear amides"/>
    <property type="evidence" value="ECO:0007669"/>
    <property type="project" value="InterPro"/>
</dbReference>
<dbReference type="PANTHER" id="PTHR31891">
    <property type="entry name" value="FORMAMIDASE C869.04-RELATED"/>
    <property type="match status" value="1"/>
</dbReference>
<dbReference type="AlphaFoldDB" id="A0A7D3XPW8"/>
<dbReference type="Gene3D" id="2.40.10.120">
    <property type="match status" value="1"/>
</dbReference>
<protein>
    <submittedName>
        <fullName evidence="1">Acetamidase</fullName>
    </submittedName>
</protein>
<organism evidence="1 2">
    <name type="scientific">Kroppenstedtia pulmonis</name>
    <dbReference type="NCBI Taxonomy" id="1380685"/>
    <lineage>
        <taxon>Bacteria</taxon>
        <taxon>Bacillati</taxon>
        <taxon>Bacillota</taxon>
        <taxon>Bacilli</taxon>
        <taxon>Bacillales</taxon>
        <taxon>Thermoactinomycetaceae</taxon>
        <taxon>Kroppenstedtia</taxon>
    </lineage>
</organism>
<sequence>MKQISRKHFIGSFSPSHSPMETVPLRESFWVETHDCYGGKIRTEQDLRPQINISPLNPSTGPIAVEGVRKGDIIRVSIEEIQLDDQGVMVMMPGLGPLGDMVQETHTKIIPIRDGTVYFSDNIHFPVQPMIGVLGVAPETGEISTATPGNHGGNMDTKEITTGSHVYFPVFIDGANLALGDLHAAMGDGEMDGTGIEIAGKVRLSVSKVPDFDLSMPLVETKQEYLIVSSQKTYDKAIQEGMKQAVSLLQYRLDLSFTEAYRLLSATGDLRISQIVNPCVTVKIAIPKSLFPKQTLFND</sequence>